<dbReference type="EMBL" id="FO082277">
    <property type="protein sequence ID" value="CCO15315.1"/>
    <property type="molecule type" value="Genomic_DNA"/>
</dbReference>
<gene>
    <name evidence="6" type="ORF">Bathy02g04820</name>
</gene>
<dbReference type="Pfam" id="PF00171">
    <property type="entry name" value="Aldedh"/>
    <property type="match status" value="2"/>
</dbReference>
<comment type="similarity">
    <text evidence="1 4">Belongs to the aldehyde dehydrogenase family.</text>
</comment>
<accession>K8ESB3</accession>
<keyword evidence="2 4" id="KW-0560">Oxidoreductase</keyword>
<evidence type="ECO:0000256" key="4">
    <source>
        <dbReference type="RuleBase" id="RU003345"/>
    </source>
</evidence>
<name>K8ESB3_9CHLO</name>
<dbReference type="SUPFAM" id="SSF53720">
    <property type="entry name" value="ALDH-like"/>
    <property type="match status" value="1"/>
</dbReference>
<proteinExistence type="inferred from homology"/>
<evidence type="ECO:0000259" key="5">
    <source>
        <dbReference type="Pfam" id="PF00171"/>
    </source>
</evidence>
<dbReference type="Gene3D" id="3.40.309.10">
    <property type="entry name" value="Aldehyde Dehydrogenase, Chain A, domain 2"/>
    <property type="match status" value="2"/>
</dbReference>
<dbReference type="RefSeq" id="XP_007515075.1">
    <property type="nucleotide sequence ID" value="XM_007515013.1"/>
</dbReference>
<dbReference type="eggNOG" id="KOG2454">
    <property type="taxonomic scope" value="Eukaryota"/>
</dbReference>
<dbReference type="InterPro" id="IPR016161">
    <property type="entry name" value="Ald_DH/histidinol_DH"/>
</dbReference>
<dbReference type="Proteomes" id="UP000198341">
    <property type="component" value="Chromosome 2"/>
</dbReference>
<dbReference type="InterPro" id="IPR016162">
    <property type="entry name" value="Ald_DH_N"/>
</dbReference>
<dbReference type="PROSITE" id="PS00687">
    <property type="entry name" value="ALDEHYDE_DEHYDR_GLU"/>
    <property type="match status" value="1"/>
</dbReference>
<dbReference type="Gene3D" id="3.40.605.10">
    <property type="entry name" value="Aldehyde Dehydrogenase, Chain A, domain 1"/>
    <property type="match status" value="2"/>
</dbReference>
<dbReference type="KEGG" id="bpg:Bathy02g04820"/>
<dbReference type="InterPro" id="IPR015590">
    <property type="entry name" value="Aldehyde_DH_dom"/>
</dbReference>
<dbReference type="OrthoDB" id="310895at2759"/>
<protein>
    <submittedName>
        <fullName evidence="6">Aldehyde dehydrogenase</fullName>
    </submittedName>
</protein>
<dbReference type="InterPro" id="IPR029510">
    <property type="entry name" value="Ald_DH_CS_GLU"/>
</dbReference>
<dbReference type="STRING" id="41875.K8ESB3"/>
<dbReference type="PROSITE" id="PS00070">
    <property type="entry name" value="ALDEHYDE_DEHYDR_CYS"/>
    <property type="match status" value="1"/>
</dbReference>
<dbReference type="GeneID" id="19017595"/>
<evidence type="ECO:0000313" key="6">
    <source>
        <dbReference type="EMBL" id="CCO15315.1"/>
    </source>
</evidence>
<organism evidence="6 7">
    <name type="scientific">Bathycoccus prasinos</name>
    <dbReference type="NCBI Taxonomy" id="41875"/>
    <lineage>
        <taxon>Eukaryota</taxon>
        <taxon>Viridiplantae</taxon>
        <taxon>Chlorophyta</taxon>
        <taxon>Mamiellophyceae</taxon>
        <taxon>Mamiellales</taxon>
        <taxon>Bathycoccaceae</taxon>
        <taxon>Bathycoccus</taxon>
    </lineage>
</organism>
<keyword evidence="7" id="KW-1185">Reference proteome</keyword>
<evidence type="ECO:0000256" key="2">
    <source>
        <dbReference type="ARBA" id="ARBA00023002"/>
    </source>
</evidence>
<evidence type="ECO:0000256" key="3">
    <source>
        <dbReference type="PROSITE-ProRule" id="PRU10007"/>
    </source>
</evidence>
<dbReference type="GO" id="GO:0016620">
    <property type="term" value="F:oxidoreductase activity, acting on the aldehyde or oxo group of donors, NAD or NADP as acceptor"/>
    <property type="evidence" value="ECO:0007669"/>
    <property type="project" value="InterPro"/>
</dbReference>
<dbReference type="PANTHER" id="PTHR11699">
    <property type="entry name" value="ALDEHYDE DEHYDROGENASE-RELATED"/>
    <property type="match status" value="1"/>
</dbReference>
<evidence type="ECO:0000313" key="7">
    <source>
        <dbReference type="Proteomes" id="UP000198341"/>
    </source>
</evidence>
<reference evidence="6 7" key="1">
    <citation type="submission" date="2011-10" db="EMBL/GenBank/DDBJ databases">
        <authorList>
            <person name="Genoscope - CEA"/>
        </authorList>
    </citation>
    <scope>NUCLEOTIDE SEQUENCE [LARGE SCALE GENOMIC DNA]</scope>
    <source>
        <strain evidence="6 7">RCC 1105</strain>
    </source>
</reference>
<dbReference type="InterPro" id="IPR016163">
    <property type="entry name" value="Ald_DH_C"/>
</dbReference>
<feature type="domain" description="Aldehyde dehydrogenase" evidence="5">
    <location>
        <begin position="110"/>
        <end position="452"/>
    </location>
</feature>
<feature type="domain" description="Aldehyde dehydrogenase" evidence="5">
    <location>
        <begin position="504"/>
        <end position="641"/>
    </location>
</feature>
<dbReference type="InterPro" id="IPR016160">
    <property type="entry name" value="Ald_DH_CS_CYS"/>
</dbReference>
<feature type="active site" evidence="3">
    <location>
        <position position="347"/>
    </location>
</feature>
<sequence length="713" mass="78660">MFVLQEDLCACPDIACPPCVRKVVYKHVPALTKTFLHDFPRFERFLVDLKLDELTRMDFVLVAMSAFLAYAVYQSIENYFFVPSIAVGLTDEERKGKTGKKWVPNSPFPEKSVPCYDPGSLDVLGPDVPAMTREEVKEKIQLASKAQKEWAKSSWKQRKFLLKIIRKFVVENQDDICVVSARDSGKPLVDAAFGEVITTLEKIRWLLREGVYWLKPERRSSGAMMFYKKATLEFHPVGVMGAIVPWNYPFHNVFNPLVANVFAGNALVVKVSEHASWSSQYYGRAIKACLKAAGAPEDLVQIVTGYGEAGEAIVNGGCQKVVFVGSTTVGRLVMKSAAKTLTPVVLELGGKDAFIVCEDANLNQCVPMALRGAFQSCGQNCAGAERFYVHEKVYDEFVSRVVQTAKELRQGHALKNPLMTDCGAMCMPNQAKAVHALIEDARSKGATVAVGGYLPKIMVNVDDVDEDSEEFGNWFEENIVEPVKGQIEHITGSPLTRDSMKKERQQQKANVVKPPPPGATKEILTGQFYPPTVLLNVTHDMKIMKEEVFGPVLSICKVKSDEEAVRLANDCDFGLGSNVFAGSKKRAEQLGQQLEAGMTSINDFCSTYMAQSLPFGGVKESGFDRFAGVEGLRGCCVPKSVVVDRFPLIKTDIPPPLQYPVKPNAFAFCKSLCRMFFGGSVFENVRGLMQLIGCFVFAQKNPVLSGKKGRGGH</sequence>
<dbReference type="AlphaFoldDB" id="K8ESB3"/>
<evidence type="ECO:0000256" key="1">
    <source>
        <dbReference type="ARBA" id="ARBA00009986"/>
    </source>
</evidence>